<accession>A0AAV9BEC1</accession>
<proteinExistence type="predicted"/>
<dbReference type="EMBL" id="JAUJYN010000004">
    <property type="protein sequence ID" value="KAK1274373.1"/>
    <property type="molecule type" value="Genomic_DNA"/>
</dbReference>
<dbReference type="AlphaFoldDB" id="A0AAV9BEC1"/>
<gene>
    <name evidence="1" type="ORF">QJS04_geneDACA019171</name>
</gene>
<dbReference type="Proteomes" id="UP001179952">
    <property type="component" value="Unassembled WGS sequence"/>
</dbReference>
<evidence type="ECO:0000313" key="2">
    <source>
        <dbReference type="Proteomes" id="UP001179952"/>
    </source>
</evidence>
<evidence type="ECO:0000313" key="1">
    <source>
        <dbReference type="EMBL" id="KAK1274373.1"/>
    </source>
</evidence>
<reference evidence="1" key="2">
    <citation type="submission" date="2023-06" db="EMBL/GenBank/DDBJ databases">
        <authorList>
            <person name="Ma L."/>
            <person name="Liu K.-W."/>
            <person name="Li Z."/>
            <person name="Hsiao Y.-Y."/>
            <person name="Qi Y."/>
            <person name="Fu T."/>
            <person name="Tang G."/>
            <person name="Zhang D."/>
            <person name="Sun W.-H."/>
            <person name="Liu D.-K."/>
            <person name="Li Y."/>
            <person name="Chen G.-Z."/>
            <person name="Liu X.-D."/>
            <person name="Liao X.-Y."/>
            <person name="Jiang Y.-T."/>
            <person name="Yu X."/>
            <person name="Hao Y."/>
            <person name="Huang J."/>
            <person name="Zhao X.-W."/>
            <person name="Ke S."/>
            <person name="Chen Y.-Y."/>
            <person name="Wu W.-L."/>
            <person name="Hsu J.-L."/>
            <person name="Lin Y.-F."/>
            <person name="Huang M.-D."/>
            <person name="Li C.-Y."/>
            <person name="Huang L."/>
            <person name="Wang Z.-W."/>
            <person name="Zhao X."/>
            <person name="Zhong W.-Y."/>
            <person name="Peng D.-H."/>
            <person name="Ahmad S."/>
            <person name="Lan S."/>
            <person name="Zhang J.-S."/>
            <person name="Tsai W.-C."/>
            <person name="Van De Peer Y."/>
            <person name="Liu Z.-J."/>
        </authorList>
    </citation>
    <scope>NUCLEOTIDE SEQUENCE</scope>
    <source>
        <strain evidence="1">SCP</strain>
        <tissue evidence="1">Leaves</tissue>
    </source>
</reference>
<comment type="caution">
    <text evidence="1">The sequence shown here is derived from an EMBL/GenBank/DDBJ whole genome shotgun (WGS) entry which is preliminary data.</text>
</comment>
<name>A0AAV9BEC1_ACOGR</name>
<keyword evidence="2" id="KW-1185">Reference proteome</keyword>
<reference evidence="1" key="1">
    <citation type="journal article" date="2023" name="Nat. Commun.">
        <title>Diploid and tetraploid genomes of Acorus and the evolution of monocots.</title>
        <authorList>
            <person name="Ma L."/>
            <person name="Liu K.W."/>
            <person name="Li Z."/>
            <person name="Hsiao Y.Y."/>
            <person name="Qi Y."/>
            <person name="Fu T."/>
            <person name="Tang G.D."/>
            <person name="Zhang D."/>
            <person name="Sun W.H."/>
            <person name="Liu D.K."/>
            <person name="Li Y."/>
            <person name="Chen G.Z."/>
            <person name="Liu X.D."/>
            <person name="Liao X.Y."/>
            <person name="Jiang Y.T."/>
            <person name="Yu X."/>
            <person name="Hao Y."/>
            <person name="Huang J."/>
            <person name="Zhao X.W."/>
            <person name="Ke S."/>
            <person name="Chen Y.Y."/>
            <person name="Wu W.L."/>
            <person name="Hsu J.L."/>
            <person name="Lin Y.F."/>
            <person name="Huang M.D."/>
            <person name="Li C.Y."/>
            <person name="Huang L."/>
            <person name="Wang Z.W."/>
            <person name="Zhao X."/>
            <person name="Zhong W.Y."/>
            <person name="Peng D.H."/>
            <person name="Ahmad S."/>
            <person name="Lan S."/>
            <person name="Zhang J.S."/>
            <person name="Tsai W.C."/>
            <person name="Van de Peer Y."/>
            <person name="Liu Z.J."/>
        </authorList>
    </citation>
    <scope>NUCLEOTIDE SEQUENCE</scope>
    <source>
        <strain evidence="1">SCP</strain>
    </source>
</reference>
<protein>
    <submittedName>
        <fullName evidence="1">Uncharacterized protein</fullName>
    </submittedName>
</protein>
<sequence>MENLSLHSAAKNLQDAVGRETLQYTRPCPKTPADLHTIFLIHLATPPSGSEQGASVRHGIPWN</sequence>
<organism evidence="1 2">
    <name type="scientific">Acorus gramineus</name>
    <name type="common">Dwarf sweet flag</name>
    <dbReference type="NCBI Taxonomy" id="55184"/>
    <lineage>
        <taxon>Eukaryota</taxon>
        <taxon>Viridiplantae</taxon>
        <taxon>Streptophyta</taxon>
        <taxon>Embryophyta</taxon>
        <taxon>Tracheophyta</taxon>
        <taxon>Spermatophyta</taxon>
        <taxon>Magnoliopsida</taxon>
        <taxon>Liliopsida</taxon>
        <taxon>Acoraceae</taxon>
        <taxon>Acorus</taxon>
    </lineage>
</organism>